<evidence type="ECO:0000259" key="6">
    <source>
        <dbReference type="PROSITE" id="PS50929"/>
    </source>
</evidence>
<evidence type="ECO:0000256" key="4">
    <source>
        <dbReference type="SAM" id="Phobius"/>
    </source>
</evidence>
<dbReference type="EMBL" id="UYSL01000840">
    <property type="protein sequence ID" value="VDL64487.1"/>
    <property type="molecule type" value="Genomic_DNA"/>
</dbReference>
<dbReference type="PANTHER" id="PTHR16311:SF3">
    <property type="entry name" value="THROMBOSPONDIN TYPE-1 DOMAIN-CONTAINING PROTEIN 1"/>
    <property type="match status" value="1"/>
</dbReference>
<reference evidence="9" key="1">
    <citation type="submission" date="2017-02" db="UniProtKB">
        <authorList>
            <consortium name="WormBaseParasite"/>
        </authorList>
    </citation>
    <scope>IDENTIFICATION</scope>
</reference>
<dbReference type="AlphaFoldDB" id="A0A0N4XF92"/>
<dbReference type="InterPro" id="IPR000884">
    <property type="entry name" value="TSP1_rpt"/>
</dbReference>
<feature type="transmembrane region" description="Helical" evidence="4">
    <location>
        <begin position="234"/>
        <end position="259"/>
    </location>
</feature>
<dbReference type="GO" id="GO:0071944">
    <property type="term" value="C:cell periphery"/>
    <property type="evidence" value="ECO:0007669"/>
    <property type="project" value="TreeGrafter"/>
</dbReference>
<dbReference type="SMART" id="SM00209">
    <property type="entry name" value="TSP1"/>
    <property type="match status" value="1"/>
</dbReference>
<feature type="signal peptide" evidence="5">
    <location>
        <begin position="1"/>
        <end position="16"/>
    </location>
</feature>
<dbReference type="STRING" id="27835.A0A0N4XF92"/>
<evidence type="ECO:0000313" key="7">
    <source>
        <dbReference type="EMBL" id="VDL64487.1"/>
    </source>
</evidence>
<keyword evidence="1 4" id="KW-0812">Transmembrane</keyword>
<keyword evidence="3 4" id="KW-0472">Membrane</keyword>
<accession>A0A0N4XF92</accession>
<evidence type="ECO:0000313" key="9">
    <source>
        <dbReference type="WBParaSite" id="NBR_0000119401-mRNA-1"/>
    </source>
</evidence>
<dbReference type="GO" id="GO:0005524">
    <property type="term" value="F:ATP binding"/>
    <property type="evidence" value="ECO:0007669"/>
    <property type="project" value="InterPro"/>
</dbReference>
<evidence type="ECO:0000256" key="2">
    <source>
        <dbReference type="ARBA" id="ARBA00022989"/>
    </source>
</evidence>
<dbReference type="Pfam" id="PF00090">
    <property type="entry name" value="TSP_1"/>
    <property type="match status" value="1"/>
</dbReference>
<keyword evidence="2 4" id="KW-1133">Transmembrane helix</keyword>
<gene>
    <name evidence="7" type="ORF">NBR_LOCUS1192</name>
</gene>
<dbReference type="PANTHER" id="PTHR16311">
    <property type="entry name" value="THROMBOSPONDIN TYPE I DOMAIN-CONTAINING 1"/>
    <property type="match status" value="1"/>
</dbReference>
<organism evidence="9">
    <name type="scientific">Nippostrongylus brasiliensis</name>
    <name type="common">Rat hookworm</name>
    <dbReference type="NCBI Taxonomy" id="27835"/>
    <lineage>
        <taxon>Eukaryota</taxon>
        <taxon>Metazoa</taxon>
        <taxon>Ecdysozoa</taxon>
        <taxon>Nematoda</taxon>
        <taxon>Chromadorea</taxon>
        <taxon>Rhabditida</taxon>
        <taxon>Rhabditina</taxon>
        <taxon>Rhabditomorpha</taxon>
        <taxon>Strongyloidea</taxon>
        <taxon>Heligmosomidae</taxon>
        <taxon>Nippostrongylus</taxon>
    </lineage>
</organism>
<name>A0A0N4XF92_NIPBR</name>
<feature type="domain" description="ABC transmembrane type-1" evidence="6">
    <location>
        <begin position="209"/>
        <end position="300"/>
    </location>
</feature>
<dbReference type="InterPro" id="IPR038877">
    <property type="entry name" value="THSD1"/>
</dbReference>
<dbReference type="PROSITE" id="PS50092">
    <property type="entry name" value="TSP1"/>
    <property type="match status" value="1"/>
</dbReference>
<keyword evidence="8" id="KW-1185">Reference proteome</keyword>
<dbReference type="InterPro" id="IPR036383">
    <property type="entry name" value="TSP1_rpt_sf"/>
</dbReference>
<evidence type="ECO:0000256" key="1">
    <source>
        <dbReference type="ARBA" id="ARBA00022692"/>
    </source>
</evidence>
<dbReference type="Gene3D" id="1.20.1560.10">
    <property type="entry name" value="ABC transporter type 1, transmembrane domain"/>
    <property type="match status" value="1"/>
</dbReference>
<dbReference type="Gene3D" id="2.20.100.10">
    <property type="entry name" value="Thrombospondin type-1 (TSP1) repeat"/>
    <property type="match status" value="1"/>
</dbReference>
<dbReference type="InterPro" id="IPR036640">
    <property type="entry name" value="ABC1_TM_sf"/>
</dbReference>
<dbReference type="InterPro" id="IPR011527">
    <property type="entry name" value="ABC1_TM_dom"/>
</dbReference>
<protein>
    <submittedName>
        <fullName evidence="9">ABC transmembrane type-1 domain-containing protein</fullName>
    </submittedName>
</protein>
<dbReference type="SUPFAM" id="SSF82895">
    <property type="entry name" value="TSP-1 type 1 repeat"/>
    <property type="match status" value="1"/>
</dbReference>
<dbReference type="GO" id="GO:0016020">
    <property type="term" value="C:membrane"/>
    <property type="evidence" value="ECO:0007669"/>
    <property type="project" value="InterPro"/>
</dbReference>
<reference evidence="7 8" key="2">
    <citation type="submission" date="2018-11" db="EMBL/GenBank/DDBJ databases">
        <authorList>
            <consortium name="Pathogen Informatics"/>
        </authorList>
    </citation>
    <scope>NUCLEOTIDE SEQUENCE [LARGE SCALE GENOMIC DNA]</scope>
</reference>
<evidence type="ECO:0000256" key="5">
    <source>
        <dbReference type="SAM" id="SignalP"/>
    </source>
</evidence>
<sequence>MLALIPILLSLTGSAAYTIGTGVQATGCTTCTLPPATVPCSTCQTAQPAPPITQAPPAAQWGEWGPFGQCTVTCGGGQRARQRLCNNGCTSCQCIGSALDVETCNTSPCTVQCNTCQQPHYDPPVTQAPCTTCGVYQQPTPCLTCGTPYIQPAPSACTTCGQNYRFYDPYGNAGRRRRGDLSEQTSEREPVSFAELFRYALKRDRYYFVAGLLLAISIGVTLPHVGNEQLYRSALYISAGYLGLGITLFILCSLQHYFLTRASRSISSRVRKEFIKAVLRQNAAWFDENTAGAITTQLNE</sequence>
<dbReference type="PROSITE" id="PS50929">
    <property type="entry name" value="ABC_TM1F"/>
    <property type="match status" value="1"/>
</dbReference>
<dbReference type="Proteomes" id="UP000271162">
    <property type="component" value="Unassembled WGS sequence"/>
</dbReference>
<proteinExistence type="predicted"/>
<dbReference type="Pfam" id="PF00664">
    <property type="entry name" value="ABC_membrane"/>
    <property type="match status" value="1"/>
</dbReference>
<feature type="chain" id="PRO_5043124584" evidence="5">
    <location>
        <begin position="17"/>
        <end position="300"/>
    </location>
</feature>
<dbReference type="WBParaSite" id="NBR_0000119401-mRNA-1">
    <property type="protein sequence ID" value="NBR_0000119401-mRNA-1"/>
    <property type="gene ID" value="NBR_0000119401"/>
</dbReference>
<feature type="transmembrane region" description="Helical" evidence="4">
    <location>
        <begin position="206"/>
        <end position="222"/>
    </location>
</feature>
<keyword evidence="5" id="KW-0732">Signal</keyword>
<dbReference type="SUPFAM" id="SSF90123">
    <property type="entry name" value="ABC transporter transmembrane region"/>
    <property type="match status" value="1"/>
</dbReference>
<evidence type="ECO:0000256" key="3">
    <source>
        <dbReference type="ARBA" id="ARBA00023136"/>
    </source>
</evidence>
<dbReference type="GO" id="GO:0140359">
    <property type="term" value="F:ABC-type transporter activity"/>
    <property type="evidence" value="ECO:0007669"/>
    <property type="project" value="InterPro"/>
</dbReference>
<evidence type="ECO:0000313" key="8">
    <source>
        <dbReference type="Proteomes" id="UP000271162"/>
    </source>
</evidence>